<evidence type="ECO:0000313" key="1">
    <source>
        <dbReference type="EMBL" id="OLR55392.1"/>
    </source>
</evidence>
<dbReference type="Proteomes" id="UP000187404">
    <property type="component" value="Unassembled WGS sequence"/>
</dbReference>
<evidence type="ECO:0000313" key="2">
    <source>
        <dbReference type="Proteomes" id="UP000187404"/>
    </source>
</evidence>
<dbReference type="InterPro" id="IPR043743">
    <property type="entry name" value="DUF5688"/>
</dbReference>
<dbReference type="AlphaFoldDB" id="A0A1Q9JGR3"/>
<protein>
    <submittedName>
        <fullName evidence="1">Uncharacterized protein</fullName>
    </submittedName>
</protein>
<gene>
    <name evidence="1" type="ORF">BHK98_04500</name>
</gene>
<comment type="caution">
    <text evidence="1">The sequence shown here is derived from an EMBL/GenBank/DDBJ whole genome shotgun (WGS) entry which is preliminary data.</text>
</comment>
<reference evidence="1 2" key="1">
    <citation type="journal article" date="2016" name="Appl. Environ. Microbiol.">
        <title>Function and Phylogeny of Bacterial Butyryl Coenzyme A:Acetate Transferases and Their Diversity in the Proximal Colon of Swine.</title>
        <authorList>
            <person name="Trachsel J."/>
            <person name="Bayles D.O."/>
            <person name="Looft T."/>
            <person name="Levine U.Y."/>
            <person name="Allen H.K."/>
        </authorList>
    </citation>
    <scope>NUCLEOTIDE SEQUENCE [LARGE SCALE GENOMIC DNA]</scope>
    <source>
        <strain evidence="1 2">68-3-10</strain>
    </source>
</reference>
<dbReference type="RefSeq" id="WP_075712387.1">
    <property type="nucleotide sequence ID" value="NZ_MJIE01000001.1"/>
</dbReference>
<sequence>MNSTEFCREMMNKIPEFIPMDARAGLELSMQEVVKVNDQVLHGLVFRQETRNAAPTFYLDDAYRDHERGMSMDLIADNIAKAYMETKDMGPVSMERMPMEMPYESIREQITMRLVEVKRNRQFLQDRPCMNVGHGLAVALDIQISDENGAGLVSITNDLMEHNGYDRRELFENAMADAWRNAPPTLRDMQSSLFGIGGDNILDNTGSVASEDKAMMYVLSNSECRYGAAAMFYPGMQEKIAESLGEGYYALPSSLHEYLIILESFGLDPAELTKMVREANRNEGVVSPKDVLSDQVLHYDREAKHLDNVPMGRDKESRMETI</sequence>
<name>A0A1Q9JGR3_9FIRM</name>
<organism evidence="1 2">
    <name type="scientific">Hornefia porci</name>
    <dbReference type="NCBI Taxonomy" id="2652292"/>
    <lineage>
        <taxon>Bacteria</taxon>
        <taxon>Bacillati</taxon>
        <taxon>Bacillota</taxon>
        <taxon>Clostridia</taxon>
        <taxon>Peptostreptococcales</taxon>
        <taxon>Anaerovoracaceae</taxon>
        <taxon>Hornefia</taxon>
    </lineage>
</organism>
<dbReference type="Pfam" id="PF18941">
    <property type="entry name" value="DUF5688"/>
    <property type="match status" value="1"/>
</dbReference>
<keyword evidence="2" id="KW-1185">Reference proteome</keyword>
<dbReference type="EMBL" id="MJIE01000001">
    <property type="protein sequence ID" value="OLR55392.1"/>
    <property type="molecule type" value="Genomic_DNA"/>
</dbReference>
<dbReference type="OrthoDB" id="1655031at2"/>
<proteinExistence type="predicted"/>
<accession>A0A1Q9JGR3</accession>
<dbReference type="STRING" id="1261640.BHK98_04500"/>